<sequence length="309" mass="36838">MSEKKENFSKKFETKKSPGEKLISIYYFGYMINIGVFGRFREVTRDLIKKKSEEVFYPKKSSQNFALLMKNMVEKHFEGKRDLVILEKSGENDTFFEIVSNFIDNFNFENFIEFENRYALIYYFSELDIYLFRCFKFLLNKNPDILNDTTVSLKELRSVSGNINRVIEDKAEEKAMSKFDLNLFIDEVIEKKIHNKFYKDYTEIFHFAEKILGIKHSIKEDFINLLNFFKQIRNLYTHGDGTINQIFLKRTEHLGIKKEKYRKGEKVQLTDELVEDLQNIISSIIIQFDNSLTVLYPELLYKSKEKSEI</sequence>
<comment type="caution">
    <text evidence="1">The sequence shown here is derived from an EMBL/GenBank/DDBJ whole genome shotgun (WGS) entry which is preliminary data.</text>
</comment>
<evidence type="ECO:0000313" key="1">
    <source>
        <dbReference type="EMBL" id="KKL74534.1"/>
    </source>
</evidence>
<accession>A0A0F9EKG9</accession>
<organism evidence="1">
    <name type="scientific">marine sediment metagenome</name>
    <dbReference type="NCBI Taxonomy" id="412755"/>
    <lineage>
        <taxon>unclassified sequences</taxon>
        <taxon>metagenomes</taxon>
        <taxon>ecological metagenomes</taxon>
    </lineage>
</organism>
<dbReference type="AlphaFoldDB" id="A0A0F9EKG9"/>
<name>A0A0F9EKG9_9ZZZZ</name>
<dbReference type="EMBL" id="LAZR01024619">
    <property type="protein sequence ID" value="KKL74534.1"/>
    <property type="molecule type" value="Genomic_DNA"/>
</dbReference>
<reference evidence="1" key="1">
    <citation type="journal article" date="2015" name="Nature">
        <title>Complex archaea that bridge the gap between prokaryotes and eukaryotes.</title>
        <authorList>
            <person name="Spang A."/>
            <person name="Saw J.H."/>
            <person name="Jorgensen S.L."/>
            <person name="Zaremba-Niedzwiedzka K."/>
            <person name="Martijn J."/>
            <person name="Lind A.E."/>
            <person name="van Eijk R."/>
            <person name="Schleper C."/>
            <person name="Guy L."/>
            <person name="Ettema T.J."/>
        </authorList>
    </citation>
    <scope>NUCLEOTIDE SEQUENCE</scope>
</reference>
<gene>
    <name evidence="1" type="ORF">LCGC14_2063920</name>
</gene>
<proteinExistence type="predicted"/>
<protein>
    <submittedName>
        <fullName evidence="1">Uncharacterized protein</fullName>
    </submittedName>
</protein>